<dbReference type="OrthoDB" id="3387628at2"/>
<dbReference type="Pfam" id="PF06013">
    <property type="entry name" value="WXG100"/>
    <property type="match status" value="1"/>
</dbReference>
<keyword evidence="3" id="KW-1185">Reference proteome</keyword>
<accession>A0A367EMB1</accession>
<comment type="similarity">
    <text evidence="1">Belongs to the WXG100 family.</text>
</comment>
<evidence type="ECO:0000313" key="2">
    <source>
        <dbReference type="EMBL" id="RCG18360.1"/>
    </source>
</evidence>
<protein>
    <recommendedName>
        <fullName evidence="1">ESAT-6-like protein</fullName>
    </recommendedName>
</protein>
<organism evidence="2 3">
    <name type="scientific">Streptomyces reniochalinae</name>
    <dbReference type="NCBI Taxonomy" id="2250578"/>
    <lineage>
        <taxon>Bacteria</taxon>
        <taxon>Bacillati</taxon>
        <taxon>Actinomycetota</taxon>
        <taxon>Actinomycetes</taxon>
        <taxon>Kitasatosporales</taxon>
        <taxon>Streptomycetaceae</taxon>
        <taxon>Streptomyces</taxon>
    </lineage>
</organism>
<gene>
    <name evidence="2" type="ORF">DQ392_13490</name>
</gene>
<comment type="caution">
    <text evidence="2">The sequence shown here is derived from an EMBL/GenBank/DDBJ whole genome shotgun (WGS) entry which is preliminary data.</text>
</comment>
<name>A0A367EMB1_9ACTN</name>
<dbReference type="Gene3D" id="1.10.287.1060">
    <property type="entry name" value="ESAT-6-like"/>
    <property type="match status" value="1"/>
</dbReference>
<evidence type="ECO:0000313" key="3">
    <source>
        <dbReference type="Proteomes" id="UP000253507"/>
    </source>
</evidence>
<dbReference type="SUPFAM" id="SSF140453">
    <property type="entry name" value="EsxAB dimer-like"/>
    <property type="match status" value="1"/>
</dbReference>
<sequence>MSAEDPLSALKVNYSHLDEIAEQIKLRKQMVLDQMEALWREVQKTEEVWEGEAKQMFRAVDKQWQARANDIKEQLGRIEALVRDGSGKYHATDLKASRLFEQIGGW</sequence>
<evidence type="ECO:0000256" key="1">
    <source>
        <dbReference type="RuleBase" id="RU362001"/>
    </source>
</evidence>
<dbReference type="InterPro" id="IPR036689">
    <property type="entry name" value="ESAT-6-like_sf"/>
</dbReference>
<proteinExistence type="inferred from homology"/>
<dbReference type="Proteomes" id="UP000253507">
    <property type="component" value="Unassembled WGS sequence"/>
</dbReference>
<dbReference type="InterPro" id="IPR010310">
    <property type="entry name" value="T7SS_ESAT-6-like"/>
</dbReference>
<dbReference type="EMBL" id="QOIM01000033">
    <property type="protein sequence ID" value="RCG18360.1"/>
    <property type="molecule type" value="Genomic_DNA"/>
</dbReference>
<dbReference type="AlphaFoldDB" id="A0A367EMB1"/>
<dbReference type="RefSeq" id="WP_114015833.1">
    <property type="nucleotide sequence ID" value="NZ_QOIM01000033.1"/>
</dbReference>
<reference evidence="2 3" key="1">
    <citation type="submission" date="2018-06" db="EMBL/GenBank/DDBJ databases">
        <title>Streptomyces reniochalinae sp. nov. and Streptomyces diacarnus sp. nov. from marine sponges.</title>
        <authorList>
            <person name="Li L."/>
        </authorList>
    </citation>
    <scope>NUCLEOTIDE SEQUENCE [LARGE SCALE GENOMIC DNA]</scope>
    <source>
        <strain evidence="2 3">LHW50302</strain>
    </source>
</reference>
<dbReference type="NCBIfam" id="TIGR03930">
    <property type="entry name" value="WXG100_ESAT6"/>
    <property type="match status" value="1"/>
</dbReference>